<organism evidence="6 7">
    <name type="scientific">Candidatus Desulfovibrio intestinavium</name>
    <dbReference type="NCBI Taxonomy" id="2838534"/>
    <lineage>
        <taxon>Bacteria</taxon>
        <taxon>Pseudomonadati</taxon>
        <taxon>Thermodesulfobacteriota</taxon>
        <taxon>Desulfovibrionia</taxon>
        <taxon>Desulfovibrionales</taxon>
        <taxon>Desulfovibrionaceae</taxon>
        <taxon>Desulfovibrio</taxon>
    </lineage>
</organism>
<protein>
    <submittedName>
        <fullName evidence="6">DUF615 domain-containing protein</fullName>
    </submittedName>
</protein>
<evidence type="ECO:0000256" key="1">
    <source>
        <dbReference type="ARBA" id="ARBA00022490"/>
    </source>
</evidence>
<keyword evidence="2" id="KW-0690">Ribosome biogenesis</keyword>
<dbReference type="GO" id="GO:0019843">
    <property type="term" value="F:rRNA binding"/>
    <property type="evidence" value="ECO:0007669"/>
    <property type="project" value="UniProtKB-KW"/>
</dbReference>
<dbReference type="Proteomes" id="UP000823821">
    <property type="component" value="Unassembled WGS sequence"/>
</dbReference>
<dbReference type="PIRSF" id="PIRSF016183">
    <property type="entry name" value="UCP016183"/>
    <property type="match status" value="1"/>
</dbReference>
<feature type="region of interest" description="Disordered" evidence="5">
    <location>
        <begin position="1"/>
        <end position="32"/>
    </location>
</feature>
<keyword evidence="4" id="KW-0694">RNA-binding</keyword>
<dbReference type="NCBIfam" id="NF003593">
    <property type="entry name" value="PRK05255.1-1"/>
    <property type="match status" value="1"/>
</dbReference>
<dbReference type="PANTHER" id="PTHR38101">
    <property type="entry name" value="UPF0307 PROTEIN YJGA"/>
    <property type="match status" value="1"/>
</dbReference>
<keyword evidence="3" id="KW-0699">rRNA-binding</keyword>
<evidence type="ECO:0000313" key="6">
    <source>
        <dbReference type="EMBL" id="HJA79057.1"/>
    </source>
</evidence>
<gene>
    <name evidence="6" type="ORF">H9784_05720</name>
</gene>
<evidence type="ECO:0000256" key="4">
    <source>
        <dbReference type="ARBA" id="ARBA00022884"/>
    </source>
</evidence>
<reference evidence="6" key="2">
    <citation type="submission" date="2021-04" db="EMBL/GenBank/DDBJ databases">
        <authorList>
            <person name="Gilroy R."/>
        </authorList>
    </citation>
    <scope>NUCLEOTIDE SEQUENCE</scope>
    <source>
        <strain evidence="6">5032</strain>
    </source>
</reference>
<dbReference type="InterPro" id="IPR023153">
    <property type="entry name" value="DarP_sf"/>
</dbReference>
<evidence type="ECO:0000313" key="7">
    <source>
        <dbReference type="Proteomes" id="UP000823821"/>
    </source>
</evidence>
<dbReference type="InterPro" id="IPR006839">
    <property type="entry name" value="DarP"/>
</dbReference>
<evidence type="ECO:0000256" key="5">
    <source>
        <dbReference type="SAM" id="MobiDB-lite"/>
    </source>
</evidence>
<name>A0A9D2HMS1_9BACT</name>
<reference evidence="6" key="1">
    <citation type="journal article" date="2021" name="PeerJ">
        <title>Extensive microbial diversity within the chicken gut microbiome revealed by metagenomics and culture.</title>
        <authorList>
            <person name="Gilroy R."/>
            <person name="Ravi A."/>
            <person name="Getino M."/>
            <person name="Pursley I."/>
            <person name="Horton D.L."/>
            <person name="Alikhan N.F."/>
            <person name="Baker D."/>
            <person name="Gharbi K."/>
            <person name="Hall N."/>
            <person name="Watson M."/>
            <person name="Adriaenssens E.M."/>
            <person name="Foster-Nyarko E."/>
            <person name="Jarju S."/>
            <person name="Secka A."/>
            <person name="Antonio M."/>
            <person name="Oren A."/>
            <person name="Chaudhuri R.R."/>
            <person name="La Ragione R."/>
            <person name="Hildebrand F."/>
            <person name="Pallen M.J."/>
        </authorList>
    </citation>
    <scope>NUCLEOTIDE SEQUENCE</scope>
    <source>
        <strain evidence="6">5032</strain>
    </source>
</reference>
<dbReference type="EMBL" id="DWZD01000038">
    <property type="protein sequence ID" value="HJA79057.1"/>
    <property type="molecule type" value="Genomic_DNA"/>
</dbReference>
<proteinExistence type="predicted"/>
<dbReference type="AlphaFoldDB" id="A0A9D2HMS1"/>
<evidence type="ECO:0000256" key="3">
    <source>
        <dbReference type="ARBA" id="ARBA00022730"/>
    </source>
</evidence>
<accession>A0A9D2HMS1</accession>
<dbReference type="PANTHER" id="PTHR38101:SF1">
    <property type="entry name" value="UPF0307 PROTEIN YJGA"/>
    <property type="match status" value="1"/>
</dbReference>
<dbReference type="SUPFAM" id="SSF158710">
    <property type="entry name" value="PSPTO4464-like"/>
    <property type="match status" value="1"/>
</dbReference>
<sequence>MPPRKRYQWQDGAPAVPEDSPSRSEKKRRSTALQELGEELAALPPSAWRDMPLGPDMREALDLLSRISDREGRRRQLQFIGRLMREEDAGAIRTALAARAAGQQAETARFHRAEQWRDRLLTETDAALPALLDALPGALPHAGAEAIARLRELVPAARREHGAPHARRELFRLLMQCQRPGEGQK</sequence>
<dbReference type="GO" id="GO:0042254">
    <property type="term" value="P:ribosome biogenesis"/>
    <property type="evidence" value="ECO:0007669"/>
    <property type="project" value="UniProtKB-KW"/>
</dbReference>
<dbReference type="GO" id="GO:0005829">
    <property type="term" value="C:cytosol"/>
    <property type="evidence" value="ECO:0007669"/>
    <property type="project" value="TreeGrafter"/>
</dbReference>
<evidence type="ECO:0000256" key="2">
    <source>
        <dbReference type="ARBA" id="ARBA00022517"/>
    </source>
</evidence>
<dbReference type="Gene3D" id="1.10.60.30">
    <property type="entry name" value="PSPTO4464-like domains"/>
    <property type="match status" value="2"/>
</dbReference>
<dbReference type="CDD" id="cd16331">
    <property type="entry name" value="YjgA-like"/>
    <property type="match status" value="1"/>
</dbReference>
<comment type="caution">
    <text evidence="6">The sequence shown here is derived from an EMBL/GenBank/DDBJ whole genome shotgun (WGS) entry which is preliminary data.</text>
</comment>
<keyword evidence="1" id="KW-0963">Cytoplasm</keyword>
<dbReference type="Pfam" id="PF04751">
    <property type="entry name" value="DarP"/>
    <property type="match status" value="1"/>
</dbReference>